<organism evidence="1 2">
    <name type="scientific">Deinococcus radiotolerans</name>
    <dbReference type="NCBI Taxonomy" id="1309407"/>
    <lineage>
        <taxon>Bacteria</taxon>
        <taxon>Thermotogati</taxon>
        <taxon>Deinococcota</taxon>
        <taxon>Deinococci</taxon>
        <taxon>Deinococcales</taxon>
        <taxon>Deinococcaceae</taxon>
        <taxon>Deinococcus</taxon>
    </lineage>
</organism>
<keyword evidence="2" id="KW-1185">Reference proteome</keyword>
<sequence length="81" mass="9156">MPCNAGMDGGAVTAYLGTQDNSQPEKLKLSRRLELYATPSFHLEQYDADLHNFMNGSSNELVTCTRHPTFLKRTWTTFSGW</sequence>
<protein>
    <submittedName>
        <fullName evidence="1">Uncharacterized protein</fullName>
    </submittedName>
</protein>
<name>A0ABQ2FQV9_9DEIO</name>
<gene>
    <name evidence="1" type="ORF">GCM10010844_41090</name>
</gene>
<comment type="caution">
    <text evidence="1">The sequence shown here is derived from an EMBL/GenBank/DDBJ whole genome shotgun (WGS) entry which is preliminary data.</text>
</comment>
<reference evidence="2" key="1">
    <citation type="journal article" date="2019" name="Int. J. Syst. Evol. Microbiol.">
        <title>The Global Catalogue of Microorganisms (GCM) 10K type strain sequencing project: providing services to taxonomists for standard genome sequencing and annotation.</title>
        <authorList>
            <consortium name="The Broad Institute Genomics Platform"/>
            <consortium name="The Broad Institute Genome Sequencing Center for Infectious Disease"/>
            <person name="Wu L."/>
            <person name="Ma J."/>
        </authorList>
    </citation>
    <scope>NUCLEOTIDE SEQUENCE [LARGE SCALE GENOMIC DNA]</scope>
    <source>
        <strain evidence="2">JCM 19173</strain>
    </source>
</reference>
<dbReference type="EMBL" id="BMPE01000026">
    <property type="protein sequence ID" value="GGL18037.1"/>
    <property type="molecule type" value="Genomic_DNA"/>
</dbReference>
<evidence type="ECO:0000313" key="2">
    <source>
        <dbReference type="Proteomes" id="UP000604341"/>
    </source>
</evidence>
<proteinExistence type="predicted"/>
<dbReference type="Proteomes" id="UP000604341">
    <property type="component" value="Unassembled WGS sequence"/>
</dbReference>
<accession>A0ABQ2FQV9</accession>
<evidence type="ECO:0000313" key="1">
    <source>
        <dbReference type="EMBL" id="GGL18037.1"/>
    </source>
</evidence>